<dbReference type="EMBL" id="MCFI01000004">
    <property type="protein sequence ID" value="ORY85571.1"/>
    <property type="molecule type" value="Genomic_DNA"/>
</dbReference>
<gene>
    <name evidence="4" type="ORF">BCR37DRAFT_365192</name>
</gene>
<name>A0A1Y2FNJ6_PROLT</name>
<feature type="domain" description="GH16" evidence="3">
    <location>
        <begin position="113"/>
        <end position="445"/>
    </location>
</feature>
<keyword evidence="4" id="KW-0430">Lectin</keyword>
<dbReference type="InterPro" id="IPR000757">
    <property type="entry name" value="Beta-glucanase-like"/>
</dbReference>
<comment type="caution">
    <text evidence="4">The sequence shown here is derived from an EMBL/GenBank/DDBJ whole genome shotgun (WGS) entry which is preliminary data.</text>
</comment>
<reference evidence="4 5" key="1">
    <citation type="submission" date="2016-07" db="EMBL/GenBank/DDBJ databases">
        <title>Pervasive Adenine N6-methylation of Active Genes in Fungi.</title>
        <authorList>
            <consortium name="DOE Joint Genome Institute"/>
            <person name="Mondo S.J."/>
            <person name="Dannebaum R.O."/>
            <person name="Kuo R.C."/>
            <person name="Labutti K."/>
            <person name="Haridas S."/>
            <person name="Kuo A."/>
            <person name="Salamov A."/>
            <person name="Ahrendt S.R."/>
            <person name="Lipzen A."/>
            <person name="Sullivan W."/>
            <person name="Andreopoulos W.B."/>
            <person name="Clum A."/>
            <person name="Lindquist E."/>
            <person name="Daum C."/>
            <person name="Ramamoorthy G.K."/>
            <person name="Gryganskyi A."/>
            <person name="Culley D."/>
            <person name="Magnuson J.K."/>
            <person name="James T.Y."/>
            <person name="O'Malley M.A."/>
            <person name="Stajich J.E."/>
            <person name="Spatafora J.W."/>
            <person name="Visel A."/>
            <person name="Grigoriev I.V."/>
        </authorList>
    </citation>
    <scope>NUCLEOTIDE SEQUENCE [LARGE SCALE GENOMIC DNA]</scope>
    <source>
        <strain evidence="4 5">12-1054</strain>
    </source>
</reference>
<keyword evidence="2" id="KW-1133">Transmembrane helix</keyword>
<evidence type="ECO:0000256" key="2">
    <source>
        <dbReference type="SAM" id="Phobius"/>
    </source>
</evidence>
<evidence type="ECO:0000313" key="5">
    <source>
        <dbReference type="Proteomes" id="UP000193685"/>
    </source>
</evidence>
<dbReference type="PANTHER" id="PTHR10963">
    <property type="entry name" value="GLYCOSYL HYDROLASE-RELATED"/>
    <property type="match status" value="1"/>
</dbReference>
<dbReference type="Pfam" id="PF00722">
    <property type="entry name" value="Glyco_hydro_16"/>
    <property type="match status" value="1"/>
</dbReference>
<dbReference type="PROSITE" id="PS51762">
    <property type="entry name" value="GH16_2"/>
    <property type="match status" value="1"/>
</dbReference>
<evidence type="ECO:0000259" key="3">
    <source>
        <dbReference type="PROSITE" id="PS51762"/>
    </source>
</evidence>
<dbReference type="PANTHER" id="PTHR10963:SF55">
    <property type="entry name" value="GLYCOSIDE HYDROLASE FAMILY 16 PROTEIN"/>
    <property type="match status" value="1"/>
</dbReference>
<dbReference type="GeneID" id="63784866"/>
<dbReference type="Gene3D" id="2.60.120.200">
    <property type="match status" value="1"/>
</dbReference>
<keyword evidence="2" id="KW-0472">Membrane</keyword>
<dbReference type="InterPro" id="IPR013320">
    <property type="entry name" value="ConA-like_dom_sf"/>
</dbReference>
<dbReference type="GO" id="GO:0004553">
    <property type="term" value="F:hydrolase activity, hydrolyzing O-glycosyl compounds"/>
    <property type="evidence" value="ECO:0007669"/>
    <property type="project" value="InterPro"/>
</dbReference>
<dbReference type="GO" id="GO:0030246">
    <property type="term" value="F:carbohydrate binding"/>
    <property type="evidence" value="ECO:0007669"/>
    <property type="project" value="UniProtKB-KW"/>
</dbReference>
<comment type="similarity">
    <text evidence="1">Belongs to the glycosyl hydrolase 16 family.</text>
</comment>
<proteinExistence type="inferred from homology"/>
<dbReference type="OMA" id="HNIEDPW"/>
<evidence type="ECO:0000313" key="4">
    <source>
        <dbReference type="EMBL" id="ORY85571.1"/>
    </source>
</evidence>
<dbReference type="SUPFAM" id="SSF49899">
    <property type="entry name" value="Concanavalin A-like lectins/glucanases"/>
    <property type="match status" value="1"/>
</dbReference>
<dbReference type="OrthoDB" id="4781at2759"/>
<protein>
    <submittedName>
        <fullName evidence="4">Concanavalin A-like lectin/glucanase domain-containing protein</fullName>
    </submittedName>
</protein>
<feature type="transmembrane region" description="Helical" evidence="2">
    <location>
        <begin position="79"/>
        <end position="99"/>
    </location>
</feature>
<dbReference type="AlphaFoldDB" id="A0A1Y2FNJ6"/>
<keyword evidence="2" id="KW-0812">Transmembrane</keyword>
<keyword evidence="5" id="KW-1185">Reference proteome</keyword>
<sequence>MSNEFRSIENDVLHLGITTASLAESFSDSSVSFDGTLAASHRYRRRTARTRPSVLGQAPAEKPWLNIKMTRSQKFSHRLPYISISLALLVVAGYCYSGYSQVDRHKYCLVVDDDFSNGFNPNVWQLEQQLDGFGVGSFDWTTDSPENSFIKDNRLHIQPTLQTQYEQVDGNVLNLTETGKCQGFGDYACAARVNSTTSDIINPVQSARITTRNQTTIRYGKVEVRAKMPKGLWLWPQIALLPKDLHYGQWPASGELSIFESWGNDPSKRRPSNKKMVSQIWSGTDGSWVQSRSVSKEFKLPRGDFSDEFHTFGLVWSQDAIYTYIDNFLMNVLTYKVNKPNQFWIDGGLSNWLWGGTCANFRCNVNPYIGGSPIAPYDQDFFLSLSLRVGGLNGWFPDGGAKPWTNNMNHTAAMTTFLAGKHTWLPSWNESAMVIDSVKMWKQCS</sequence>
<accession>A0A1Y2FNJ6</accession>
<evidence type="ECO:0000256" key="1">
    <source>
        <dbReference type="ARBA" id="ARBA00006865"/>
    </source>
</evidence>
<dbReference type="GO" id="GO:0005975">
    <property type="term" value="P:carbohydrate metabolic process"/>
    <property type="evidence" value="ECO:0007669"/>
    <property type="project" value="InterPro"/>
</dbReference>
<dbReference type="Proteomes" id="UP000193685">
    <property type="component" value="Unassembled WGS sequence"/>
</dbReference>
<dbReference type="STRING" id="56484.A0A1Y2FNJ6"/>
<organism evidence="4 5">
    <name type="scientific">Protomyces lactucae-debilis</name>
    <dbReference type="NCBI Taxonomy" id="2754530"/>
    <lineage>
        <taxon>Eukaryota</taxon>
        <taxon>Fungi</taxon>
        <taxon>Dikarya</taxon>
        <taxon>Ascomycota</taxon>
        <taxon>Taphrinomycotina</taxon>
        <taxon>Taphrinomycetes</taxon>
        <taxon>Taphrinales</taxon>
        <taxon>Protomycetaceae</taxon>
        <taxon>Protomyces</taxon>
    </lineage>
</organism>
<dbReference type="InterPro" id="IPR050546">
    <property type="entry name" value="Glycosyl_Hydrlase_16"/>
</dbReference>
<dbReference type="RefSeq" id="XP_040727053.1">
    <property type="nucleotide sequence ID" value="XM_040868267.1"/>
</dbReference>